<keyword evidence="9 20" id="KW-0808">Transferase</keyword>
<keyword evidence="8" id="KW-0169">Cobalamin biosynthesis</keyword>
<evidence type="ECO:0000256" key="5">
    <source>
        <dbReference type="ARBA" id="ARBA00013200"/>
    </source>
</evidence>
<evidence type="ECO:0000256" key="2">
    <source>
        <dbReference type="ARBA" id="ARBA00004651"/>
    </source>
</evidence>
<keyword evidence="10 19" id="KW-0812">Transmembrane</keyword>
<evidence type="ECO:0000256" key="16">
    <source>
        <dbReference type="ARBA" id="ARBA00032853"/>
    </source>
</evidence>
<evidence type="ECO:0000256" key="9">
    <source>
        <dbReference type="ARBA" id="ARBA00022679"/>
    </source>
</evidence>
<reference evidence="20 21" key="1">
    <citation type="journal article" date="2018" name="Nat. Biotechnol.">
        <title>A standardized bacterial taxonomy based on genome phylogeny substantially revises the tree of life.</title>
        <authorList>
            <person name="Parks D.H."/>
            <person name="Chuvochina M."/>
            <person name="Waite D.W."/>
            <person name="Rinke C."/>
            <person name="Skarshewski A."/>
            <person name="Chaumeil P.A."/>
            <person name="Hugenholtz P."/>
        </authorList>
    </citation>
    <scope>NUCLEOTIDE SEQUENCE [LARGE SCALE GENOMIC DNA]</scope>
    <source>
        <strain evidence="20">UBA11728</strain>
    </source>
</reference>
<dbReference type="PANTHER" id="PTHR34148:SF1">
    <property type="entry name" value="ADENOSYLCOBINAMIDE-GDP RIBAZOLETRANSFERASE"/>
    <property type="match status" value="1"/>
</dbReference>
<name>A0A3D2X7R3_9FIRM</name>
<feature type="transmembrane region" description="Helical" evidence="19">
    <location>
        <begin position="183"/>
        <end position="210"/>
    </location>
</feature>
<keyword evidence="11" id="KW-0460">Magnesium</keyword>
<dbReference type="HAMAP" id="MF_00719">
    <property type="entry name" value="CobS"/>
    <property type="match status" value="1"/>
</dbReference>
<proteinExistence type="inferred from homology"/>
<keyword evidence="7" id="KW-1003">Cell membrane</keyword>
<dbReference type="PANTHER" id="PTHR34148">
    <property type="entry name" value="ADENOSYLCOBINAMIDE-GDP RIBAZOLETRANSFERASE"/>
    <property type="match status" value="1"/>
</dbReference>
<comment type="cofactor">
    <cofactor evidence="1">
        <name>Mg(2+)</name>
        <dbReference type="ChEBI" id="CHEBI:18420"/>
    </cofactor>
</comment>
<dbReference type="GO" id="GO:0005886">
    <property type="term" value="C:plasma membrane"/>
    <property type="evidence" value="ECO:0007669"/>
    <property type="project" value="UniProtKB-SubCell"/>
</dbReference>
<protein>
    <recommendedName>
        <fullName evidence="6">Adenosylcobinamide-GDP ribazoletransferase</fullName>
        <ecNumber evidence="5">2.7.8.26</ecNumber>
    </recommendedName>
    <alternativeName>
        <fullName evidence="16">Cobalamin synthase</fullName>
    </alternativeName>
    <alternativeName>
        <fullName evidence="15">Cobalamin-5'-phosphate synthase</fullName>
    </alternativeName>
</protein>
<evidence type="ECO:0000256" key="15">
    <source>
        <dbReference type="ARBA" id="ARBA00032605"/>
    </source>
</evidence>
<comment type="function">
    <text evidence="14">Joins adenosylcobinamide-GDP and alpha-ribazole to generate adenosylcobalamin (Ado-cobalamin). Also synthesizes adenosylcobalamin 5'-phosphate from adenosylcobinamide-GDP and alpha-ribazole 5'-phosphate.</text>
</comment>
<feature type="transmembrane region" description="Helical" evidence="19">
    <location>
        <begin position="59"/>
        <end position="79"/>
    </location>
</feature>
<evidence type="ECO:0000256" key="11">
    <source>
        <dbReference type="ARBA" id="ARBA00022842"/>
    </source>
</evidence>
<dbReference type="GO" id="GO:0008818">
    <property type="term" value="F:cobalamin 5'-phosphate synthase activity"/>
    <property type="evidence" value="ECO:0007669"/>
    <property type="project" value="InterPro"/>
</dbReference>
<evidence type="ECO:0000256" key="7">
    <source>
        <dbReference type="ARBA" id="ARBA00022475"/>
    </source>
</evidence>
<sequence>MKWLNSLWIAFSMYSKIRVPMKEWEESSMRYAICFFPMIGVVIGGVFFLTFQIGHLLPLGDILIAALLTAIPTLISGGIHMDGYCDTMDAISSYQPKEKRLEILKDPHSGAFAIIRSGVYFLLYFGMVSVLTVKSCIMISLFFVVSRALSGLAVVRFKTAKINGLVATFQQAAHKRKVTISMVIYLMIVIICMLFVSPVLTVIGMLTALFCFFSYKKLAYQLFGGTTGDLAGYFLVRCELMAGLAVVIMEG</sequence>
<evidence type="ECO:0000256" key="14">
    <source>
        <dbReference type="ARBA" id="ARBA00025228"/>
    </source>
</evidence>
<evidence type="ECO:0000313" key="20">
    <source>
        <dbReference type="EMBL" id="HCL03169.1"/>
    </source>
</evidence>
<comment type="catalytic activity">
    <reaction evidence="18">
        <text>alpha-ribazole 5'-phosphate + adenosylcob(III)inamide-GDP = adenosylcob(III)alamin 5'-phosphate + GMP + H(+)</text>
        <dbReference type="Rhea" id="RHEA:23560"/>
        <dbReference type="ChEBI" id="CHEBI:15378"/>
        <dbReference type="ChEBI" id="CHEBI:57918"/>
        <dbReference type="ChEBI" id="CHEBI:58115"/>
        <dbReference type="ChEBI" id="CHEBI:60487"/>
        <dbReference type="ChEBI" id="CHEBI:60493"/>
        <dbReference type="EC" id="2.7.8.26"/>
    </reaction>
</comment>
<evidence type="ECO:0000256" key="12">
    <source>
        <dbReference type="ARBA" id="ARBA00022989"/>
    </source>
</evidence>
<comment type="catalytic activity">
    <reaction evidence="17">
        <text>alpha-ribazole + adenosylcob(III)inamide-GDP = adenosylcob(III)alamin + GMP + H(+)</text>
        <dbReference type="Rhea" id="RHEA:16049"/>
        <dbReference type="ChEBI" id="CHEBI:10329"/>
        <dbReference type="ChEBI" id="CHEBI:15378"/>
        <dbReference type="ChEBI" id="CHEBI:18408"/>
        <dbReference type="ChEBI" id="CHEBI:58115"/>
        <dbReference type="ChEBI" id="CHEBI:60487"/>
        <dbReference type="EC" id="2.7.8.26"/>
    </reaction>
</comment>
<dbReference type="GO" id="GO:0009236">
    <property type="term" value="P:cobalamin biosynthetic process"/>
    <property type="evidence" value="ECO:0007669"/>
    <property type="project" value="UniProtKB-UniPathway"/>
</dbReference>
<dbReference type="InterPro" id="IPR003805">
    <property type="entry name" value="CobS"/>
</dbReference>
<evidence type="ECO:0000256" key="4">
    <source>
        <dbReference type="ARBA" id="ARBA00010561"/>
    </source>
</evidence>
<dbReference type="Pfam" id="PF02654">
    <property type="entry name" value="CobS"/>
    <property type="match status" value="1"/>
</dbReference>
<dbReference type="AlphaFoldDB" id="A0A3D2X7R3"/>
<accession>A0A3D2X7R3</accession>
<dbReference type="EMBL" id="DPVV01000413">
    <property type="protein sequence ID" value="HCL03169.1"/>
    <property type="molecule type" value="Genomic_DNA"/>
</dbReference>
<dbReference type="EC" id="2.7.8.26" evidence="5"/>
<evidence type="ECO:0000256" key="1">
    <source>
        <dbReference type="ARBA" id="ARBA00001946"/>
    </source>
</evidence>
<comment type="subcellular location">
    <subcellularLocation>
        <location evidence="2">Cell membrane</location>
        <topology evidence="2">Multi-pass membrane protein</topology>
    </subcellularLocation>
</comment>
<organism evidence="20 21">
    <name type="scientific">Lachnoclostridium phytofermentans</name>
    <dbReference type="NCBI Taxonomy" id="66219"/>
    <lineage>
        <taxon>Bacteria</taxon>
        <taxon>Bacillati</taxon>
        <taxon>Bacillota</taxon>
        <taxon>Clostridia</taxon>
        <taxon>Lachnospirales</taxon>
        <taxon>Lachnospiraceae</taxon>
    </lineage>
</organism>
<evidence type="ECO:0000256" key="10">
    <source>
        <dbReference type="ARBA" id="ARBA00022692"/>
    </source>
</evidence>
<evidence type="ECO:0000256" key="6">
    <source>
        <dbReference type="ARBA" id="ARBA00015850"/>
    </source>
</evidence>
<dbReference type="UniPathway" id="UPA00148">
    <property type="reaction ID" value="UER00238"/>
</dbReference>
<evidence type="ECO:0000256" key="8">
    <source>
        <dbReference type="ARBA" id="ARBA00022573"/>
    </source>
</evidence>
<evidence type="ECO:0000313" key="21">
    <source>
        <dbReference type="Proteomes" id="UP000262969"/>
    </source>
</evidence>
<evidence type="ECO:0000256" key="19">
    <source>
        <dbReference type="SAM" id="Phobius"/>
    </source>
</evidence>
<dbReference type="Proteomes" id="UP000262969">
    <property type="component" value="Unassembled WGS sequence"/>
</dbReference>
<keyword evidence="12 19" id="KW-1133">Transmembrane helix</keyword>
<dbReference type="GO" id="GO:0051073">
    <property type="term" value="F:adenosylcobinamide-GDP ribazoletransferase activity"/>
    <property type="evidence" value="ECO:0007669"/>
    <property type="project" value="UniProtKB-EC"/>
</dbReference>
<comment type="similarity">
    <text evidence="4">Belongs to the CobS family.</text>
</comment>
<comment type="pathway">
    <text evidence="3">Cofactor biosynthesis; adenosylcobalamin biosynthesis; adenosylcobalamin from cob(II)yrinate a,c-diamide: step 7/7.</text>
</comment>
<feature type="transmembrane region" description="Helical" evidence="19">
    <location>
        <begin position="31"/>
        <end position="53"/>
    </location>
</feature>
<evidence type="ECO:0000256" key="13">
    <source>
        <dbReference type="ARBA" id="ARBA00023136"/>
    </source>
</evidence>
<evidence type="ECO:0000256" key="18">
    <source>
        <dbReference type="ARBA" id="ARBA00049504"/>
    </source>
</evidence>
<gene>
    <name evidence="20" type="ORF">DHW61_12310</name>
</gene>
<comment type="caution">
    <text evidence="20">The sequence shown here is derived from an EMBL/GenBank/DDBJ whole genome shotgun (WGS) entry which is preliminary data.</text>
</comment>
<evidence type="ECO:0000256" key="3">
    <source>
        <dbReference type="ARBA" id="ARBA00004663"/>
    </source>
</evidence>
<keyword evidence="13 19" id="KW-0472">Membrane</keyword>
<feature type="non-terminal residue" evidence="20">
    <location>
        <position position="251"/>
    </location>
</feature>
<evidence type="ECO:0000256" key="17">
    <source>
        <dbReference type="ARBA" id="ARBA00048623"/>
    </source>
</evidence>